<keyword evidence="1" id="KW-1133">Transmembrane helix</keyword>
<dbReference type="RefSeq" id="WP_273601286.1">
    <property type="nucleotide sequence ID" value="NZ_JAQQXT010000010.1"/>
</dbReference>
<gene>
    <name evidence="2" type="ORF">PRZ03_16090</name>
</gene>
<name>A0ABT5KGS6_9BURK</name>
<evidence type="ECO:0000256" key="1">
    <source>
        <dbReference type="SAM" id="Phobius"/>
    </source>
</evidence>
<dbReference type="Proteomes" id="UP001221189">
    <property type="component" value="Unassembled WGS sequence"/>
</dbReference>
<keyword evidence="1" id="KW-0472">Membrane</keyword>
<organism evidence="2 3">
    <name type="scientific">Roseateles albus</name>
    <dbReference type="NCBI Taxonomy" id="2987525"/>
    <lineage>
        <taxon>Bacteria</taxon>
        <taxon>Pseudomonadati</taxon>
        <taxon>Pseudomonadota</taxon>
        <taxon>Betaproteobacteria</taxon>
        <taxon>Burkholderiales</taxon>
        <taxon>Sphaerotilaceae</taxon>
        <taxon>Roseateles</taxon>
    </lineage>
</organism>
<dbReference type="EMBL" id="JAQQXT010000010">
    <property type="protein sequence ID" value="MDC8773108.1"/>
    <property type="molecule type" value="Genomic_DNA"/>
</dbReference>
<proteinExistence type="predicted"/>
<reference evidence="2 3" key="1">
    <citation type="submission" date="2022-10" db="EMBL/GenBank/DDBJ databases">
        <title>Paucibacter sp. hw1 Genome sequencing.</title>
        <authorList>
            <person name="Park S."/>
        </authorList>
    </citation>
    <scope>NUCLEOTIDE SEQUENCE [LARGE SCALE GENOMIC DNA]</scope>
    <source>
        <strain evidence="3">hw1</strain>
    </source>
</reference>
<evidence type="ECO:0000313" key="3">
    <source>
        <dbReference type="Proteomes" id="UP001221189"/>
    </source>
</evidence>
<comment type="caution">
    <text evidence="2">The sequence shown here is derived from an EMBL/GenBank/DDBJ whole genome shotgun (WGS) entry which is preliminary data.</text>
</comment>
<accession>A0ABT5KGS6</accession>
<sequence length="329" mass="35707">MEIRQAGPPSGDEMEAPELAVAQTSRRFALLCYLIALPITLLIAFELIGSSLQHMQLAREQAHARVKAVATAAATSLQQQLGRDLVLLKNLAREAARQDADAARCARFSSALVRLDQVLVNLSVRDLHGELICELVSPHGRLPPSPASLQNASLSLHSAGRWLTWLTQPLFDSSGQRLGSLNLQLDLLQMSERLREGLPSHAVVEVLSRQQTIVARSSDAAAFIGRVNVSADALRDLLGRQGFREGEFSAPLAPDEGPRLNHVVSIAGTDWRLLAGLPQAELFADAEAMLRHSLALGLAFVMLITWLSWRIGLSLIVLNIGRSKSNALP</sequence>
<keyword evidence="3" id="KW-1185">Reference proteome</keyword>
<feature type="transmembrane region" description="Helical" evidence="1">
    <location>
        <begin position="28"/>
        <end position="49"/>
    </location>
</feature>
<evidence type="ECO:0000313" key="2">
    <source>
        <dbReference type="EMBL" id="MDC8773108.1"/>
    </source>
</evidence>
<feature type="transmembrane region" description="Helical" evidence="1">
    <location>
        <begin position="294"/>
        <end position="320"/>
    </location>
</feature>
<protein>
    <recommendedName>
        <fullName evidence="4">Double Cache domain-containing protein</fullName>
    </recommendedName>
</protein>
<keyword evidence="1" id="KW-0812">Transmembrane</keyword>
<evidence type="ECO:0008006" key="4">
    <source>
        <dbReference type="Google" id="ProtNLM"/>
    </source>
</evidence>